<dbReference type="EMBL" id="MAEI02000001">
    <property type="protein sequence ID" value="MEO1781502.1"/>
    <property type="molecule type" value="Genomic_DNA"/>
</dbReference>
<evidence type="ECO:0000256" key="2">
    <source>
        <dbReference type="ARBA" id="ARBA00022692"/>
    </source>
</evidence>
<dbReference type="CDD" id="cd03228">
    <property type="entry name" value="ABCC_MRP_Like"/>
    <property type="match status" value="1"/>
</dbReference>
<evidence type="ECO:0000313" key="10">
    <source>
        <dbReference type="EMBL" id="MEO1781502.1"/>
    </source>
</evidence>
<dbReference type="CDD" id="cd07346">
    <property type="entry name" value="ABC_6TM_exporters"/>
    <property type="match status" value="1"/>
</dbReference>
<feature type="transmembrane region" description="Helical" evidence="7">
    <location>
        <begin position="242"/>
        <end position="263"/>
    </location>
</feature>
<evidence type="ECO:0000256" key="5">
    <source>
        <dbReference type="ARBA" id="ARBA00022989"/>
    </source>
</evidence>
<evidence type="ECO:0000259" key="9">
    <source>
        <dbReference type="PROSITE" id="PS50929"/>
    </source>
</evidence>
<feature type="domain" description="ABC transmembrane type-1" evidence="9">
    <location>
        <begin position="17"/>
        <end position="297"/>
    </location>
</feature>
<feature type="domain" description="ABC transporter" evidence="8">
    <location>
        <begin position="329"/>
        <end position="538"/>
    </location>
</feature>
<keyword evidence="4" id="KW-0067">ATP-binding</keyword>
<evidence type="ECO:0008006" key="12">
    <source>
        <dbReference type="Google" id="ProtNLM"/>
    </source>
</evidence>
<feature type="transmembrane region" description="Helical" evidence="7">
    <location>
        <begin position="52"/>
        <end position="73"/>
    </location>
</feature>
<name>A0ABV0F358_9ENTE</name>
<feature type="transmembrane region" description="Helical" evidence="7">
    <location>
        <begin position="12"/>
        <end position="32"/>
    </location>
</feature>
<keyword evidence="2 7" id="KW-0812">Transmembrane</keyword>
<sequence length="539" mass="60367">MNKMVREEISQHLGKILLSLAMLILLSVLSLLPGLLTKEAFDEGISKSNFSVVISLSLILITVLIVRSIFGYFSNVIFSKVSQLILLNLKKAISSKIMGYPMDFFNSLESGYVTSRINEINNLSGLFSVNSIKVVLSFFEMIFALLILFNQNIILTLLLFCLAPIYYVISKKFLGQLNMSSLKLTEQNATVNSKMQQTIQGIEEIKNLTVEDEEQSKINNASEHLTELSIKQSVLFSLGTELLSLLGALSTVVLLIFGGLFVIKGSISLGGYMIFMSYLPKLYAPMQMMSSLSLSIQPAIVSYKRLDELFSLFPDDDSNLQTVSKIKKIEIDKLYFKYNDSEKELYNGLTQIIESGDCILVQGPNGSGKSTLIKLMMGLYHPQSGTIKINDTDQSLYTSASIRKRFALVSQKIYLFNATVKENITYGCEPDDSRYSDVVKFLKLENLFLKLPNGENTIVGENGVRLSGGQIQRIAIARALIRNADILAFDEAFSALDFENREIVNDLFRKIINEKICLFISHDEKISKNINFNKVIELG</sequence>
<evidence type="ECO:0000256" key="4">
    <source>
        <dbReference type="ARBA" id="ARBA00022840"/>
    </source>
</evidence>
<comment type="caution">
    <text evidence="10">The sequence shown here is derived from an EMBL/GenBank/DDBJ whole genome shotgun (WGS) entry which is preliminary data.</text>
</comment>
<organism evidence="10 11">
    <name type="scientific">Enterococcus diestrammenae</name>
    <dbReference type="NCBI Taxonomy" id="1155073"/>
    <lineage>
        <taxon>Bacteria</taxon>
        <taxon>Bacillati</taxon>
        <taxon>Bacillota</taxon>
        <taxon>Bacilli</taxon>
        <taxon>Lactobacillales</taxon>
        <taxon>Enterococcaceae</taxon>
        <taxon>Enterococcus</taxon>
    </lineage>
</organism>
<evidence type="ECO:0000259" key="8">
    <source>
        <dbReference type="PROSITE" id="PS50893"/>
    </source>
</evidence>
<dbReference type="SUPFAM" id="SSF90123">
    <property type="entry name" value="ABC transporter transmembrane region"/>
    <property type="match status" value="1"/>
</dbReference>
<dbReference type="RefSeq" id="WP_161870209.1">
    <property type="nucleotide sequence ID" value="NZ_MAEI02000001.1"/>
</dbReference>
<dbReference type="Pfam" id="PF00664">
    <property type="entry name" value="ABC_membrane"/>
    <property type="match status" value="1"/>
</dbReference>
<proteinExistence type="predicted"/>
<evidence type="ECO:0000256" key="3">
    <source>
        <dbReference type="ARBA" id="ARBA00022741"/>
    </source>
</evidence>
<feature type="transmembrane region" description="Helical" evidence="7">
    <location>
        <begin position="153"/>
        <end position="169"/>
    </location>
</feature>
<keyword evidence="5 7" id="KW-1133">Transmembrane helix</keyword>
<dbReference type="InterPro" id="IPR036640">
    <property type="entry name" value="ABC1_TM_sf"/>
</dbReference>
<dbReference type="InterPro" id="IPR003439">
    <property type="entry name" value="ABC_transporter-like_ATP-bd"/>
</dbReference>
<dbReference type="InterPro" id="IPR017871">
    <property type="entry name" value="ABC_transporter-like_CS"/>
</dbReference>
<reference evidence="10" key="1">
    <citation type="submission" date="2016-06" db="EMBL/GenBank/DDBJ databases">
        <authorList>
            <person name="Van Tyne D."/>
        </authorList>
    </citation>
    <scope>NUCLEOTIDE SEQUENCE</scope>
    <source>
        <strain evidence="10">JM9A</strain>
    </source>
</reference>
<dbReference type="SMART" id="SM00382">
    <property type="entry name" value="AAA"/>
    <property type="match status" value="1"/>
</dbReference>
<dbReference type="PANTHER" id="PTHR24221">
    <property type="entry name" value="ATP-BINDING CASSETTE SUB-FAMILY B"/>
    <property type="match status" value="1"/>
</dbReference>
<evidence type="ECO:0000256" key="7">
    <source>
        <dbReference type="SAM" id="Phobius"/>
    </source>
</evidence>
<dbReference type="PANTHER" id="PTHR24221:SF654">
    <property type="entry name" value="ATP-BINDING CASSETTE SUB-FAMILY B MEMBER 6"/>
    <property type="match status" value="1"/>
</dbReference>
<dbReference type="InterPro" id="IPR011527">
    <property type="entry name" value="ABC1_TM_dom"/>
</dbReference>
<dbReference type="Pfam" id="PF00005">
    <property type="entry name" value="ABC_tran"/>
    <property type="match status" value="1"/>
</dbReference>
<accession>A0ABV0F358</accession>
<dbReference type="PROSITE" id="PS50893">
    <property type="entry name" value="ABC_TRANSPORTER_2"/>
    <property type="match status" value="1"/>
</dbReference>
<evidence type="ECO:0000313" key="11">
    <source>
        <dbReference type="Proteomes" id="UP001429357"/>
    </source>
</evidence>
<reference evidence="10" key="2">
    <citation type="submission" date="2024-02" db="EMBL/GenBank/DDBJ databases">
        <title>The Genome Sequence of Enterococcus diestrammenae JM9A.</title>
        <authorList>
            <person name="Earl A."/>
            <person name="Manson A."/>
            <person name="Gilmore M."/>
            <person name="Sanders J."/>
            <person name="Shea T."/>
            <person name="Howe W."/>
            <person name="Livny J."/>
            <person name="Cuomo C."/>
            <person name="Neafsey D."/>
            <person name="Birren B."/>
        </authorList>
    </citation>
    <scope>NUCLEOTIDE SEQUENCE</scope>
    <source>
        <strain evidence="10">JM9A</strain>
    </source>
</reference>
<dbReference type="Gene3D" id="1.20.1560.10">
    <property type="entry name" value="ABC transporter type 1, transmembrane domain"/>
    <property type="match status" value="1"/>
</dbReference>
<dbReference type="SUPFAM" id="SSF52540">
    <property type="entry name" value="P-loop containing nucleoside triphosphate hydrolases"/>
    <property type="match status" value="1"/>
</dbReference>
<feature type="transmembrane region" description="Helical" evidence="7">
    <location>
        <begin position="126"/>
        <end position="147"/>
    </location>
</feature>
<dbReference type="PROSITE" id="PS00211">
    <property type="entry name" value="ABC_TRANSPORTER_1"/>
    <property type="match status" value="1"/>
</dbReference>
<comment type="subcellular location">
    <subcellularLocation>
        <location evidence="1">Cell membrane</location>
        <topology evidence="1">Multi-pass membrane protein</topology>
    </subcellularLocation>
</comment>
<keyword evidence="6 7" id="KW-0472">Membrane</keyword>
<dbReference type="InterPro" id="IPR027417">
    <property type="entry name" value="P-loop_NTPase"/>
</dbReference>
<evidence type="ECO:0000256" key="1">
    <source>
        <dbReference type="ARBA" id="ARBA00004651"/>
    </source>
</evidence>
<keyword evidence="11" id="KW-1185">Reference proteome</keyword>
<gene>
    <name evidence="10" type="ORF">BAU18_001087</name>
</gene>
<dbReference type="PROSITE" id="PS50929">
    <property type="entry name" value="ABC_TM1F"/>
    <property type="match status" value="1"/>
</dbReference>
<dbReference type="Gene3D" id="3.40.50.300">
    <property type="entry name" value="P-loop containing nucleotide triphosphate hydrolases"/>
    <property type="match status" value="1"/>
</dbReference>
<protein>
    <recommendedName>
        <fullName evidence="12">ABC transporter ATP-binding protein</fullName>
    </recommendedName>
</protein>
<keyword evidence="3" id="KW-0547">Nucleotide-binding</keyword>
<evidence type="ECO:0000256" key="6">
    <source>
        <dbReference type="ARBA" id="ARBA00023136"/>
    </source>
</evidence>
<dbReference type="InterPro" id="IPR003593">
    <property type="entry name" value="AAA+_ATPase"/>
</dbReference>
<dbReference type="Proteomes" id="UP001429357">
    <property type="component" value="Unassembled WGS sequence"/>
</dbReference>
<dbReference type="InterPro" id="IPR039421">
    <property type="entry name" value="Type_1_exporter"/>
</dbReference>